<keyword evidence="6" id="KW-0479">Metal-binding</keyword>
<dbReference type="NCBIfam" id="TIGR04183">
    <property type="entry name" value="Por_Secre_tail"/>
    <property type="match status" value="1"/>
</dbReference>
<evidence type="ECO:0000256" key="2">
    <source>
        <dbReference type="ARBA" id="ARBA00004613"/>
    </source>
</evidence>
<keyword evidence="9" id="KW-0862">Zinc</keyword>
<dbReference type="RefSeq" id="WP_135496892.1">
    <property type="nucleotide sequence ID" value="NZ_SRLD01000009.1"/>
</dbReference>
<dbReference type="OrthoDB" id="5377264at2"/>
<dbReference type="Pfam" id="PF02225">
    <property type="entry name" value="PA"/>
    <property type="match status" value="1"/>
</dbReference>
<keyword evidence="4" id="KW-0964">Secreted</keyword>
<feature type="domain" description="FTP" evidence="14">
    <location>
        <begin position="58"/>
        <end position="105"/>
    </location>
</feature>
<evidence type="ECO:0000256" key="12">
    <source>
        <dbReference type="SAM" id="SignalP"/>
    </source>
</evidence>
<dbReference type="GO" id="GO:0008270">
    <property type="term" value="F:zinc ion binding"/>
    <property type="evidence" value="ECO:0007669"/>
    <property type="project" value="InterPro"/>
</dbReference>
<keyword evidence="17" id="KW-1185">Reference proteome</keyword>
<dbReference type="GO" id="GO:0006508">
    <property type="term" value="P:proteolysis"/>
    <property type="evidence" value="ECO:0007669"/>
    <property type="project" value="UniProtKB-KW"/>
</dbReference>
<dbReference type="InterPro" id="IPR027268">
    <property type="entry name" value="Peptidase_M4/M1_CTD_sf"/>
</dbReference>
<feature type="chain" id="PRO_5021278368" evidence="12">
    <location>
        <begin position="28"/>
        <end position="890"/>
    </location>
</feature>
<dbReference type="Pfam" id="PF07504">
    <property type="entry name" value="FTP"/>
    <property type="match status" value="1"/>
</dbReference>
<protein>
    <submittedName>
        <fullName evidence="16">T9SS type A sorting domain-containing protein</fullName>
    </submittedName>
</protein>
<dbReference type="GO" id="GO:0004222">
    <property type="term" value="F:metalloendopeptidase activity"/>
    <property type="evidence" value="ECO:0007669"/>
    <property type="project" value="InterPro"/>
</dbReference>
<comment type="cofactor">
    <cofactor evidence="1">
        <name>Zn(2+)</name>
        <dbReference type="ChEBI" id="CHEBI:29105"/>
    </cofactor>
</comment>
<evidence type="ECO:0000256" key="8">
    <source>
        <dbReference type="ARBA" id="ARBA00022801"/>
    </source>
</evidence>
<comment type="similarity">
    <text evidence="3">Belongs to the peptidase M36 family.</text>
</comment>
<comment type="caution">
    <text evidence="16">The sequence shown here is derived from an EMBL/GenBank/DDBJ whole genome shotgun (WGS) entry which is preliminary data.</text>
</comment>
<evidence type="ECO:0000256" key="9">
    <source>
        <dbReference type="ARBA" id="ARBA00022833"/>
    </source>
</evidence>
<evidence type="ECO:0000256" key="1">
    <source>
        <dbReference type="ARBA" id="ARBA00001947"/>
    </source>
</evidence>
<feature type="signal peptide" evidence="12">
    <location>
        <begin position="1"/>
        <end position="27"/>
    </location>
</feature>
<keyword evidence="5" id="KW-0645">Protease</keyword>
<dbReference type="InterPro" id="IPR001842">
    <property type="entry name" value="Peptidase_M36"/>
</dbReference>
<dbReference type="EMBL" id="SRLD01000009">
    <property type="protein sequence ID" value="TGE17815.1"/>
    <property type="molecule type" value="Genomic_DNA"/>
</dbReference>
<dbReference type="PANTHER" id="PTHR33478">
    <property type="entry name" value="EXTRACELLULAR METALLOPROTEINASE MEP"/>
    <property type="match status" value="1"/>
</dbReference>
<evidence type="ECO:0000256" key="3">
    <source>
        <dbReference type="ARBA" id="ARBA00006006"/>
    </source>
</evidence>
<feature type="domain" description="PA" evidence="13">
    <location>
        <begin position="465"/>
        <end position="561"/>
    </location>
</feature>
<dbReference type="CDD" id="cd09596">
    <property type="entry name" value="M36"/>
    <property type="match status" value="1"/>
</dbReference>
<dbReference type="CDD" id="cd04818">
    <property type="entry name" value="PA_subtilisin_1"/>
    <property type="match status" value="1"/>
</dbReference>
<dbReference type="InterPro" id="IPR003137">
    <property type="entry name" value="PA_domain"/>
</dbReference>
<keyword evidence="11" id="KW-0865">Zymogen</keyword>
<dbReference type="Gene3D" id="1.10.390.10">
    <property type="entry name" value="Neutral Protease Domain 2"/>
    <property type="match status" value="1"/>
</dbReference>
<evidence type="ECO:0000259" key="15">
    <source>
        <dbReference type="Pfam" id="PF18962"/>
    </source>
</evidence>
<keyword evidence="10" id="KW-0482">Metalloprotease</keyword>
<proteinExistence type="inferred from homology"/>
<dbReference type="SUPFAM" id="SSF55486">
    <property type="entry name" value="Metalloproteases ('zincins'), catalytic domain"/>
    <property type="match status" value="1"/>
</dbReference>
<evidence type="ECO:0000256" key="5">
    <source>
        <dbReference type="ARBA" id="ARBA00022670"/>
    </source>
</evidence>
<evidence type="ECO:0000256" key="10">
    <source>
        <dbReference type="ARBA" id="ARBA00023049"/>
    </source>
</evidence>
<evidence type="ECO:0000259" key="13">
    <source>
        <dbReference type="Pfam" id="PF02225"/>
    </source>
</evidence>
<dbReference type="AlphaFoldDB" id="A0A4Z0PMM1"/>
<dbReference type="Pfam" id="PF18962">
    <property type="entry name" value="Por_Secre_tail"/>
    <property type="match status" value="1"/>
</dbReference>
<evidence type="ECO:0000256" key="7">
    <source>
        <dbReference type="ARBA" id="ARBA00022729"/>
    </source>
</evidence>
<dbReference type="Gene3D" id="3.10.170.10">
    <property type="match status" value="1"/>
</dbReference>
<dbReference type="GO" id="GO:0005615">
    <property type="term" value="C:extracellular space"/>
    <property type="evidence" value="ECO:0007669"/>
    <property type="project" value="InterPro"/>
</dbReference>
<dbReference type="InterPro" id="IPR050371">
    <property type="entry name" value="Fungal_virulence_M36"/>
</dbReference>
<name>A0A4Z0PMM1_9BACT</name>
<organism evidence="16 17">
    <name type="scientific">Hymenobacter elongatus</name>
    <dbReference type="NCBI Taxonomy" id="877208"/>
    <lineage>
        <taxon>Bacteria</taxon>
        <taxon>Pseudomonadati</taxon>
        <taxon>Bacteroidota</taxon>
        <taxon>Cytophagia</taxon>
        <taxon>Cytophagales</taxon>
        <taxon>Hymenobacteraceae</taxon>
        <taxon>Hymenobacter</taxon>
    </lineage>
</organism>
<comment type="subcellular location">
    <subcellularLocation>
        <location evidence="2">Secreted</location>
    </subcellularLocation>
</comment>
<dbReference type="InterPro" id="IPR026444">
    <property type="entry name" value="Secre_tail"/>
</dbReference>
<evidence type="ECO:0000256" key="6">
    <source>
        <dbReference type="ARBA" id="ARBA00022723"/>
    </source>
</evidence>
<evidence type="ECO:0000313" key="17">
    <source>
        <dbReference type="Proteomes" id="UP000297739"/>
    </source>
</evidence>
<evidence type="ECO:0000259" key="14">
    <source>
        <dbReference type="Pfam" id="PF07504"/>
    </source>
</evidence>
<dbReference type="Gene3D" id="3.50.30.30">
    <property type="match status" value="1"/>
</dbReference>
<evidence type="ECO:0000256" key="4">
    <source>
        <dbReference type="ARBA" id="ARBA00022525"/>
    </source>
</evidence>
<keyword evidence="8" id="KW-0378">Hydrolase</keyword>
<accession>A0A4Z0PMM1</accession>
<evidence type="ECO:0000313" key="16">
    <source>
        <dbReference type="EMBL" id="TGE17815.1"/>
    </source>
</evidence>
<dbReference type="InterPro" id="IPR046450">
    <property type="entry name" value="PA_dom_sf"/>
</dbReference>
<dbReference type="SUPFAM" id="SSF52025">
    <property type="entry name" value="PA domain"/>
    <property type="match status" value="1"/>
</dbReference>
<evidence type="ECO:0000256" key="11">
    <source>
        <dbReference type="ARBA" id="ARBA00023145"/>
    </source>
</evidence>
<keyword evidence="7 12" id="KW-0732">Signal</keyword>
<sequence>MKSTSTTSAVRALAAAALLAIPALASAQSPQSNRALSQLTAQRSRLGLSEADLLNPAVTSQYTDAHNGVTHSYLRQRHQGVEIYGAVADVHVDRAGKLASLHSSFLPNVTEIARTAAPTLTAEQAVAAAARGLNMPAPRSLRVVKAGAAAEGIEFNDGGISLDNIQVKLMYLPLPDGSLRLVWDVTIAPLSAEHYWNARVDAANGALLDKTDYTISESFGISALTQPVAQMAAAARAQPATGTGSRPSVANSYNVWPLTIESPSHGNRAVVVNPANAVASPFGWHDTDGVAGAEFTITRGNNVHAYDDRSNRNVYTAGTSVSPDGGANLEFDFPFNAVQAALPISNLNAAVVNLFYWNNLIHDVMGLKGFNEASGNFQLKNYGTAGLANDAVRAEAQDGAALPVPNLNNANFSAPVDGTAPRMQMYLWEKSELTINVTAPATLAGPLTALESSLGRKLQATGPITANLVVVNDGSAKPERGCNVPLVNAAAVNGSIALIERGKCGFASKIKNAQDAGARMVIMMDSVPNTTTLIRMSGTAPDTVGLRIPSVFVTKADGERLKTAARGGQTVSISASGVVYYRDGDFDNGIIAHEYGHGISIRLTGGPGNSSCLGNAEQMGEGWSDFFGLWMTTKPGDVGTTGRGIGTYASSEPVTGRGIRPTRYSTDMSVNPATYGLVGTTGYTAVHSIGYVWASTLWDLNWALINRHGYNNDLTAATGGNNIALQLVLDGCKLQKCSPGFLDGRNAILKADTINNGAANSALIWQVFARRGMGANAVQGSSSSLTDNAAGFQLPTVLSTQKALNEKLVEVYPNPAQNQLTVRTQVSSSVPVKVELLTLLGRTVLTASASAARIQAEGIRLSTTELANGIYVVRLTTSEGTITKKVMVQH</sequence>
<dbReference type="Proteomes" id="UP000297739">
    <property type="component" value="Unassembled WGS sequence"/>
</dbReference>
<dbReference type="InterPro" id="IPR011096">
    <property type="entry name" value="FTP_domain"/>
</dbReference>
<dbReference type="NCBIfam" id="NF038113">
    <property type="entry name" value="T9SSA_dep_M36"/>
    <property type="match status" value="1"/>
</dbReference>
<gene>
    <name evidence="16" type="ORF">E5J99_06380</name>
</gene>
<dbReference type="Pfam" id="PF02128">
    <property type="entry name" value="Peptidase_M36"/>
    <property type="match status" value="1"/>
</dbReference>
<reference evidence="16 17" key="1">
    <citation type="submission" date="2019-04" db="EMBL/GenBank/DDBJ databases">
        <authorList>
            <person name="Feng G."/>
            <person name="Zhang J."/>
            <person name="Zhu H."/>
        </authorList>
    </citation>
    <scope>NUCLEOTIDE SEQUENCE [LARGE SCALE GENOMIC DNA]</scope>
    <source>
        <strain evidence="16 17">JCM 17223</strain>
    </source>
</reference>
<dbReference type="PANTHER" id="PTHR33478:SF1">
    <property type="entry name" value="EXTRACELLULAR METALLOPROTEINASE MEP"/>
    <property type="match status" value="1"/>
</dbReference>
<feature type="domain" description="Secretion system C-terminal sorting" evidence="15">
    <location>
        <begin position="811"/>
        <end position="888"/>
    </location>
</feature>